<comment type="similarity">
    <text evidence="2">Belongs to the TraY family.</text>
</comment>
<dbReference type="GeneID" id="61422649"/>
<evidence type="ECO:0000256" key="2">
    <source>
        <dbReference type="ARBA" id="ARBA00007183"/>
    </source>
</evidence>
<dbReference type="RefSeq" id="WP_028734813.1">
    <property type="nucleotide sequence ID" value="NZ_MAMO01000177.1"/>
</dbReference>
<evidence type="ECO:0000256" key="5">
    <source>
        <dbReference type="ARBA" id="ARBA00022971"/>
    </source>
</evidence>
<keyword evidence="6" id="KW-0238">DNA-binding</keyword>
<reference evidence="7" key="2">
    <citation type="journal article" date="2016" name="Front. Microbiol.">
        <title>The Regulatory Protein RosR Affects Rhizobium leguminosarum bv. trifolii Protein Profiles, Cell Surface Properties, and Symbiosis with Clover.</title>
        <authorList>
            <person name="Rachwal K."/>
            <person name="Boguszewska A."/>
            <person name="Kopcinska J."/>
            <person name="Karas M."/>
            <person name="Tchorzewski M."/>
            <person name="Janczarek M."/>
        </authorList>
    </citation>
    <scope>NUCLEOTIDE SEQUENCE</scope>
    <source>
        <strain evidence="7">Rt24.2</strain>
    </source>
</reference>
<dbReference type="InterPro" id="IPR010985">
    <property type="entry name" value="Ribbon_hlx_hlx"/>
</dbReference>
<reference evidence="7" key="1">
    <citation type="journal article" date="2015" name="BMC Genomics">
        <title>Transcriptome profiling of a Rhizobium leguminosarum bv. trifolii rosR mutant reveals the role of the transcriptional regulator RosR in motility, synthesis of cell-surface components, and other cellular processes.</title>
        <authorList>
            <person name="Rachwal K."/>
            <person name="Matczynska E."/>
            <person name="Janczarek M."/>
        </authorList>
    </citation>
    <scope>NUCLEOTIDE SEQUENCE</scope>
    <source>
        <strain evidence="7">Rt24.2</strain>
    </source>
</reference>
<keyword evidence="5" id="KW-0184">Conjugation</keyword>
<evidence type="ECO:0000256" key="6">
    <source>
        <dbReference type="ARBA" id="ARBA00023125"/>
    </source>
</evidence>
<dbReference type="GO" id="GO:0003677">
    <property type="term" value="F:DNA binding"/>
    <property type="evidence" value="ECO:0007669"/>
    <property type="project" value="UniProtKB-KW"/>
</dbReference>
<proteinExistence type="inferred from homology"/>
<name>A0A1B8R2K2_RHILT</name>
<dbReference type="GO" id="GO:0005737">
    <property type="term" value="C:cytoplasm"/>
    <property type="evidence" value="ECO:0007669"/>
    <property type="project" value="UniProtKB-SubCell"/>
</dbReference>
<evidence type="ECO:0000256" key="4">
    <source>
        <dbReference type="ARBA" id="ARBA00022490"/>
    </source>
</evidence>
<evidence type="ECO:0000256" key="3">
    <source>
        <dbReference type="ARBA" id="ARBA00020541"/>
    </source>
</evidence>
<dbReference type="EMBL" id="KX492126">
    <property type="protein sequence ID" value="AOO94490.1"/>
    <property type="molecule type" value="Genomic_DNA"/>
</dbReference>
<dbReference type="SUPFAM" id="SSF47598">
    <property type="entry name" value="Ribbon-helix-helix"/>
    <property type="match status" value="1"/>
</dbReference>
<dbReference type="InterPro" id="IPR008876">
    <property type="entry name" value="TraY"/>
</dbReference>
<accession>A0A1B8R2K2</accession>
<dbReference type="Pfam" id="PF05509">
    <property type="entry name" value="TraY"/>
    <property type="match status" value="1"/>
</dbReference>
<sequence>MLVLQLPPDIEARLIELSRRTGRSKSFYVRQAILAHLDDLEDVYLAKRRLEELRRDEGDSVPLAELTARYGVDN</sequence>
<dbReference type="AlphaFoldDB" id="A0A1B8R2K2"/>
<protein>
    <recommendedName>
        <fullName evidence="3">Relaxosome protein TraY</fullName>
    </recommendedName>
</protein>
<evidence type="ECO:0000256" key="1">
    <source>
        <dbReference type="ARBA" id="ARBA00004496"/>
    </source>
</evidence>
<comment type="subcellular location">
    <subcellularLocation>
        <location evidence="1">Cytoplasm</location>
    </subcellularLocation>
</comment>
<dbReference type="GO" id="GO:0006355">
    <property type="term" value="P:regulation of DNA-templated transcription"/>
    <property type="evidence" value="ECO:0007669"/>
    <property type="project" value="InterPro"/>
</dbReference>
<keyword evidence="4" id="KW-0963">Cytoplasm</keyword>
<organism evidence="7">
    <name type="scientific">Rhizobium leguminosarum bv. trifolii</name>
    <dbReference type="NCBI Taxonomy" id="386"/>
    <lineage>
        <taxon>Bacteria</taxon>
        <taxon>Pseudomonadati</taxon>
        <taxon>Pseudomonadota</taxon>
        <taxon>Alphaproteobacteria</taxon>
        <taxon>Hyphomicrobiales</taxon>
        <taxon>Rhizobiaceae</taxon>
        <taxon>Rhizobium/Agrobacterium group</taxon>
        <taxon>Rhizobium</taxon>
    </lineage>
</organism>
<evidence type="ECO:0000313" key="7">
    <source>
        <dbReference type="EMBL" id="AOO94490.1"/>
    </source>
</evidence>